<dbReference type="PANTHER" id="PTHR35787">
    <property type="entry name" value="GLYCEROL UPTAKE OPERON ANTITERMINATOR REGULATORY PROTEIN"/>
    <property type="match status" value="1"/>
</dbReference>
<dbReference type="Gene3D" id="3.20.20.70">
    <property type="entry name" value="Aldolase class I"/>
    <property type="match status" value="1"/>
</dbReference>
<dbReference type="Proteomes" id="UP000660861">
    <property type="component" value="Unassembled WGS sequence"/>
</dbReference>
<proteinExistence type="predicted"/>
<dbReference type="GO" id="GO:0006071">
    <property type="term" value="P:glycerol metabolic process"/>
    <property type="evidence" value="ECO:0007669"/>
    <property type="project" value="InterPro"/>
</dbReference>
<keyword evidence="2" id="KW-1185">Reference proteome</keyword>
<dbReference type="PANTHER" id="PTHR35787:SF1">
    <property type="entry name" value="GLYCEROL UPTAKE OPERON ANTITERMINATOR REGULATORY PROTEIN"/>
    <property type="match status" value="1"/>
</dbReference>
<dbReference type="EMBL" id="JACRTC010000001">
    <property type="protein sequence ID" value="MBC8569616.1"/>
    <property type="molecule type" value="Genomic_DNA"/>
</dbReference>
<dbReference type="AlphaFoldDB" id="A0A926ECI5"/>
<dbReference type="Pfam" id="PF04309">
    <property type="entry name" value="G3P_antiterm"/>
    <property type="match status" value="1"/>
</dbReference>
<gene>
    <name evidence="1" type="ORF">H8709_02105</name>
</gene>
<name>A0A926ECI5_9FIRM</name>
<dbReference type="GO" id="GO:0006355">
    <property type="term" value="P:regulation of DNA-templated transcription"/>
    <property type="evidence" value="ECO:0007669"/>
    <property type="project" value="InterPro"/>
</dbReference>
<dbReference type="InterPro" id="IPR013785">
    <property type="entry name" value="Aldolase_TIM"/>
</dbReference>
<sequence length="193" mass="20796">MEAGALRQDFTELLEGSPIIAAVKDFHGLEVCMTSECRVVFVLFGDICNIAQIVHTIKAGGKTAIVHIDLIDGLSSKDVAVRFLRENTEADGIISTRTNLIKLAHEQGFLTIQRFFLIDSIALANVRKTMDGGVADFVEILPGVMPKIVRRIASYSAAPLIAGGLISDKEDVISILQAGATAISTTCADCWFM</sequence>
<dbReference type="SUPFAM" id="SSF110391">
    <property type="entry name" value="GlpP-like"/>
    <property type="match status" value="1"/>
</dbReference>
<reference evidence="1" key="1">
    <citation type="submission" date="2020-08" db="EMBL/GenBank/DDBJ databases">
        <title>Genome public.</title>
        <authorList>
            <person name="Liu C."/>
            <person name="Sun Q."/>
        </authorList>
    </citation>
    <scope>NUCLEOTIDE SEQUENCE</scope>
    <source>
        <strain evidence="1">NSJ-54</strain>
    </source>
</reference>
<evidence type="ECO:0000313" key="2">
    <source>
        <dbReference type="Proteomes" id="UP000660861"/>
    </source>
</evidence>
<accession>A0A926ECI5</accession>
<dbReference type="InterPro" id="IPR006699">
    <property type="entry name" value="GlpP"/>
</dbReference>
<evidence type="ECO:0000313" key="1">
    <source>
        <dbReference type="EMBL" id="MBC8569616.1"/>
    </source>
</evidence>
<protein>
    <submittedName>
        <fullName evidence="1">Glycerol-3-phosphate responsive antiterminator</fullName>
    </submittedName>
</protein>
<organism evidence="1 2">
    <name type="scientific">Zongyangia hominis</name>
    <dbReference type="NCBI Taxonomy" id="2763677"/>
    <lineage>
        <taxon>Bacteria</taxon>
        <taxon>Bacillati</taxon>
        <taxon>Bacillota</taxon>
        <taxon>Clostridia</taxon>
        <taxon>Eubacteriales</taxon>
        <taxon>Oscillospiraceae</taxon>
        <taxon>Zongyangia</taxon>
    </lineage>
</organism>
<comment type="caution">
    <text evidence="1">The sequence shown here is derived from an EMBL/GenBank/DDBJ whole genome shotgun (WGS) entry which is preliminary data.</text>
</comment>
<dbReference type="PIRSF" id="PIRSF016897">
    <property type="entry name" value="GlpP"/>
    <property type="match status" value="1"/>
</dbReference>